<dbReference type="eggNOG" id="COG0697">
    <property type="taxonomic scope" value="Bacteria"/>
</dbReference>
<proteinExistence type="predicted"/>
<feature type="domain" description="EamA" evidence="7">
    <location>
        <begin position="148"/>
        <end position="282"/>
    </location>
</feature>
<accession>A0A081BCV6</accession>
<dbReference type="GO" id="GO:0005886">
    <property type="term" value="C:plasma membrane"/>
    <property type="evidence" value="ECO:0007669"/>
    <property type="project" value="UniProtKB-SubCell"/>
</dbReference>
<keyword evidence="2" id="KW-1003">Cell membrane</keyword>
<keyword evidence="9" id="KW-1185">Reference proteome</keyword>
<feature type="transmembrane region" description="Helical" evidence="6">
    <location>
        <begin position="178"/>
        <end position="199"/>
    </location>
</feature>
<feature type="transmembrane region" description="Helical" evidence="6">
    <location>
        <begin position="68"/>
        <end position="88"/>
    </location>
</feature>
<feature type="transmembrane region" description="Helical" evidence="6">
    <location>
        <begin position="269"/>
        <end position="290"/>
    </location>
</feature>
<feature type="transmembrane region" description="Helical" evidence="6">
    <location>
        <begin position="123"/>
        <end position="145"/>
    </location>
</feature>
<dbReference type="InterPro" id="IPR037185">
    <property type="entry name" value="EmrE-like"/>
</dbReference>
<dbReference type="Gene3D" id="1.10.3730.20">
    <property type="match status" value="1"/>
</dbReference>
<evidence type="ECO:0000313" key="8">
    <source>
        <dbReference type="EMBL" id="GAK45874.1"/>
    </source>
</evidence>
<dbReference type="STRING" id="1333998.M2A_2373"/>
<reference evidence="8 9" key="1">
    <citation type="submission" date="2014-07" db="EMBL/GenBank/DDBJ databases">
        <title>Tepidicaulis marinum gen. nov., sp. nov., a novel marine bacterium denitrifying nitrate to nitrous oxide strictly under microaerobic conditions.</title>
        <authorList>
            <person name="Takeuchi M."/>
            <person name="Yamagishi T."/>
            <person name="Kamagata Y."/>
            <person name="Oshima K."/>
            <person name="Hattori M."/>
            <person name="Katayama T."/>
            <person name="Hanada S."/>
            <person name="Tamaki H."/>
            <person name="Marumo K."/>
            <person name="Maeda H."/>
            <person name="Nedachi M."/>
            <person name="Iwasaki W."/>
            <person name="Suwa Y."/>
            <person name="Sakata S."/>
        </authorList>
    </citation>
    <scope>NUCLEOTIDE SEQUENCE [LARGE SCALE GENOMIC DNA]</scope>
    <source>
        <strain evidence="8 9">MA2</strain>
    </source>
</reference>
<feature type="transmembrane region" description="Helical" evidence="6">
    <location>
        <begin position="205"/>
        <end position="231"/>
    </location>
</feature>
<dbReference type="AlphaFoldDB" id="A0A081BCV6"/>
<keyword evidence="5 6" id="KW-0472">Membrane</keyword>
<gene>
    <name evidence="8" type="ORF">M2A_2373</name>
</gene>
<organism evidence="8 9">
    <name type="scientific">Tepidicaulis marinus</name>
    <dbReference type="NCBI Taxonomy" id="1333998"/>
    <lineage>
        <taxon>Bacteria</taxon>
        <taxon>Pseudomonadati</taxon>
        <taxon>Pseudomonadota</taxon>
        <taxon>Alphaproteobacteria</taxon>
        <taxon>Hyphomicrobiales</taxon>
        <taxon>Parvibaculaceae</taxon>
        <taxon>Tepidicaulis</taxon>
    </lineage>
</organism>
<dbReference type="SUPFAM" id="SSF103481">
    <property type="entry name" value="Multidrug resistance efflux transporter EmrE"/>
    <property type="match status" value="2"/>
</dbReference>
<dbReference type="PANTHER" id="PTHR42920">
    <property type="entry name" value="OS03G0707200 PROTEIN-RELATED"/>
    <property type="match status" value="1"/>
</dbReference>
<feature type="transmembrane region" description="Helical" evidence="6">
    <location>
        <begin position="37"/>
        <end position="56"/>
    </location>
</feature>
<dbReference type="EMBL" id="BBIO01000012">
    <property type="protein sequence ID" value="GAK45874.1"/>
    <property type="molecule type" value="Genomic_DNA"/>
</dbReference>
<keyword evidence="3 6" id="KW-0812">Transmembrane</keyword>
<feature type="transmembrane region" description="Helical" evidence="6">
    <location>
        <begin position="94"/>
        <end position="116"/>
    </location>
</feature>
<name>A0A081BCV6_9HYPH</name>
<evidence type="ECO:0000256" key="2">
    <source>
        <dbReference type="ARBA" id="ARBA00022475"/>
    </source>
</evidence>
<dbReference type="Proteomes" id="UP000028702">
    <property type="component" value="Unassembled WGS sequence"/>
</dbReference>
<dbReference type="Pfam" id="PF00892">
    <property type="entry name" value="EamA"/>
    <property type="match status" value="2"/>
</dbReference>
<dbReference type="PANTHER" id="PTHR42920:SF5">
    <property type="entry name" value="EAMA DOMAIN-CONTAINING PROTEIN"/>
    <property type="match status" value="1"/>
</dbReference>
<evidence type="ECO:0000256" key="4">
    <source>
        <dbReference type="ARBA" id="ARBA00022989"/>
    </source>
</evidence>
<keyword evidence="4 6" id="KW-1133">Transmembrane helix</keyword>
<evidence type="ECO:0000256" key="3">
    <source>
        <dbReference type="ARBA" id="ARBA00022692"/>
    </source>
</evidence>
<sequence>MSRLRADLLLLITALVWGSAFVGQATAMDHVGPFTFTGGRFLLAALAVAPFALWESRSRARPLSRRNGLITAGIGLVFFLACITQQVGLQVTSVTNAGFLTALYVVLVPILGAALWRYKAPGIIWVAALLSFAGTFLLSGGNGAALNWGDAIMVVSALFWAAQVLLVGKYVEALERPFAIAFMQFLVTGLAGFGLGLAFEADRLSAAAFAGAGFEFLYTGILSGGLCFTLQSLAQRYTPPSDAAIIMSGEALFAALFGALLLGERLTPLAWSGAALILIAVLATQLGPALRRRDLRDTPEEAPGLEDRAS</sequence>
<dbReference type="RefSeq" id="WP_045447663.1">
    <property type="nucleotide sequence ID" value="NZ_BBIO01000012.1"/>
</dbReference>
<feature type="transmembrane region" description="Helical" evidence="6">
    <location>
        <begin position="151"/>
        <end position="171"/>
    </location>
</feature>
<dbReference type="InterPro" id="IPR000620">
    <property type="entry name" value="EamA_dom"/>
</dbReference>
<evidence type="ECO:0000259" key="7">
    <source>
        <dbReference type="Pfam" id="PF00892"/>
    </source>
</evidence>
<evidence type="ECO:0000313" key="9">
    <source>
        <dbReference type="Proteomes" id="UP000028702"/>
    </source>
</evidence>
<evidence type="ECO:0000256" key="6">
    <source>
        <dbReference type="SAM" id="Phobius"/>
    </source>
</evidence>
<comment type="caution">
    <text evidence="8">The sequence shown here is derived from an EMBL/GenBank/DDBJ whole genome shotgun (WGS) entry which is preliminary data.</text>
</comment>
<feature type="transmembrane region" description="Helical" evidence="6">
    <location>
        <begin position="243"/>
        <end position="263"/>
    </location>
</feature>
<protein>
    <submittedName>
        <fullName evidence="8">Conserved hypothetical membrane protein</fullName>
    </submittedName>
</protein>
<evidence type="ECO:0000256" key="5">
    <source>
        <dbReference type="ARBA" id="ARBA00023136"/>
    </source>
</evidence>
<comment type="subcellular location">
    <subcellularLocation>
        <location evidence="1">Cell membrane</location>
        <topology evidence="1">Multi-pass membrane protein</topology>
    </subcellularLocation>
</comment>
<dbReference type="InterPro" id="IPR051258">
    <property type="entry name" value="Diverse_Substrate_Transporter"/>
</dbReference>
<feature type="domain" description="EamA" evidence="7">
    <location>
        <begin position="5"/>
        <end position="139"/>
    </location>
</feature>
<evidence type="ECO:0000256" key="1">
    <source>
        <dbReference type="ARBA" id="ARBA00004651"/>
    </source>
</evidence>